<dbReference type="Proteomes" id="UP000237423">
    <property type="component" value="Unassembled WGS sequence"/>
</dbReference>
<evidence type="ECO:0000259" key="1">
    <source>
        <dbReference type="Pfam" id="PF14511"/>
    </source>
</evidence>
<organism evidence="2 4">
    <name type="scientific">Methylovulum psychrotolerans</name>
    <dbReference type="NCBI Taxonomy" id="1704499"/>
    <lineage>
        <taxon>Bacteria</taxon>
        <taxon>Pseudomonadati</taxon>
        <taxon>Pseudomonadota</taxon>
        <taxon>Gammaproteobacteria</taxon>
        <taxon>Methylococcales</taxon>
        <taxon>Methylococcaceae</taxon>
        <taxon>Methylovulum</taxon>
    </lineage>
</organism>
<dbReference type="Pfam" id="PF14511">
    <property type="entry name" value="RE_EcoO109I"/>
    <property type="match status" value="1"/>
</dbReference>
<reference evidence="2 4" key="1">
    <citation type="submission" date="2017-06" db="EMBL/GenBank/DDBJ databases">
        <title>Genome Sequencing of the methanotroph Methylovulum psychrotolerants str. HV10-M2 isolated from a high-altitude environment.</title>
        <authorList>
            <person name="Mateos-Rivera A."/>
        </authorList>
    </citation>
    <scope>NUCLEOTIDE SEQUENCE [LARGE SCALE GENOMIC DNA]</scope>
    <source>
        <strain evidence="2 4">HV10_M2</strain>
    </source>
</reference>
<evidence type="ECO:0000313" key="5">
    <source>
        <dbReference type="Proteomes" id="UP000237423"/>
    </source>
</evidence>
<dbReference type="REBASE" id="208541">
    <property type="entry name" value="MpsM2ORF14240P"/>
</dbReference>
<accession>A0A1Z4C0T9</accession>
<keyword evidence="2" id="KW-0255">Endonuclease</keyword>
<dbReference type="InterPro" id="IPR032793">
    <property type="entry name" value="RE_EcoO109IR"/>
</dbReference>
<dbReference type="CDD" id="cd22346">
    <property type="entry name" value="PDDEXK_nuclease"/>
    <property type="match status" value="1"/>
</dbReference>
<protein>
    <submittedName>
        <fullName evidence="2">Restriction endonuclease</fullName>
    </submittedName>
</protein>
<dbReference type="EMBL" id="PGFZ01000001">
    <property type="protein sequence ID" value="POZ53710.1"/>
    <property type="molecule type" value="Genomic_DNA"/>
</dbReference>
<sequence length="238" mass="26663">MTEQEKQAILEKVKTWFREVIIPNHIKNTLKLANPSEFDINPFLVPYIAAFLTGELTPQSVAKALLYPRVLGSSITTSFGQNMQTFISGVLNSYGSLVQGIDIEFTDALDGRKKYCQAKLGPNTINKDDVETIHNHFRQAKNLGKTNNLPVQQHDLVVGILYGEPGQESSHYKSLRDKHDYSLYIGQDFWYRLTGDPSFYSELKKAIADVAVEAKGADMLNEVADILAQTEVIKRLVG</sequence>
<proteinExistence type="predicted"/>
<dbReference type="KEGG" id="mpsy:CEK71_14235"/>
<dbReference type="AlphaFoldDB" id="A0A1Z4C0T9"/>
<gene>
    <name evidence="3" type="ORF">AADEFJLK_00751</name>
    <name evidence="2" type="ORF">CEK71_14235</name>
</gene>
<name>A0A1Z4C0T9_9GAMM</name>
<dbReference type="InterPro" id="IPR011335">
    <property type="entry name" value="Restrct_endonuc-II-like"/>
</dbReference>
<feature type="domain" description="Type II restriction endonuclease EcoO109IR" evidence="1">
    <location>
        <begin position="57"/>
        <end position="211"/>
    </location>
</feature>
<dbReference type="Proteomes" id="UP000197019">
    <property type="component" value="Chromosome"/>
</dbReference>
<reference evidence="3 5" key="2">
    <citation type="submission" date="2017-11" db="EMBL/GenBank/DDBJ databases">
        <title>Draft Genome Sequence of Methylobacter psychrotolerans Sph1T, an Obligate Methanotroph from Low-Temperature Environments.</title>
        <authorList>
            <person name="Oshkin I.Y."/>
            <person name="Miroshnikov K."/>
            <person name="Belova S.E."/>
            <person name="Korzhenkov A."/>
            <person name="Toshchakov S.V."/>
            <person name="Dedysh S.N."/>
        </authorList>
    </citation>
    <scope>NUCLEOTIDE SEQUENCE [LARGE SCALE GENOMIC DNA]</scope>
    <source>
        <strain evidence="3 5">Sph1</strain>
    </source>
</reference>
<evidence type="ECO:0000313" key="2">
    <source>
        <dbReference type="EMBL" id="ASF47133.1"/>
    </source>
</evidence>
<dbReference type="EMBL" id="CP022129">
    <property type="protein sequence ID" value="ASF47133.1"/>
    <property type="molecule type" value="Genomic_DNA"/>
</dbReference>
<dbReference type="SUPFAM" id="SSF52980">
    <property type="entry name" value="Restriction endonuclease-like"/>
    <property type="match status" value="1"/>
</dbReference>
<dbReference type="RefSeq" id="WP_088620005.1">
    <property type="nucleotide sequence ID" value="NZ_CP022129.1"/>
</dbReference>
<keyword evidence="2" id="KW-0378">Hydrolase</keyword>
<keyword evidence="2" id="KW-0540">Nuclease</keyword>
<dbReference type="GO" id="GO:0004519">
    <property type="term" value="F:endonuclease activity"/>
    <property type="evidence" value="ECO:0007669"/>
    <property type="project" value="UniProtKB-KW"/>
</dbReference>
<dbReference type="OrthoDB" id="449755at2"/>
<evidence type="ECO:0000313" key="4">
    <source>
        <dbReference type="Proteomes" id="UP000197019"/>
    </source>
</evidence>
<keyword evidence="4" id="KW-1185">Reference proteome</keyword>
<evidence type="ECO:0000313" key="3">
    <source>
        <dbReference type="EMBL" id="POZ53710.1"/>
    </source>
</evidence>